<protein>
    <recommendedName>
        <fullName evidence="3">PBS lyase</fullName>
    </recommendedName>
</protein>
<evidence type="ECO:0000313" key="2">
    <source>
        <dbReference type="Proteomes" id="UP000031501"/>
    </source>
</evidence>
<evidence type="ECO:0008006" key="3">
    <source>
        <dbReference type="Google" id="ProtNLM"/>
    </source>
</evidence>
<dbReference type="EMBL" id="CP022433">
    <property type="protein sequence ID" value="ASN25598.1"/>
    <property type="molecule type" value="Genomic_DNA"/>
</dbReference>
<dbReference type="AlphaFoldDB" id="A0A221P0N6"/>
<accession>A0A221P0N6</accession>
<dbReference type="KEGG" id="splu:LK06_016800"/>
<sequence length="761" mass="79495">MIRGMDLPLVFAGIDQVDWSQLRHAYGSAEDVPALLRDLASPVEETAAEAEQELWGSIVHQGTVYTATAPAVPFLARLVAEGVRRSALVGMLGVIAGSVDEHDLPVPGAARGAVAAQLGLLLPLLADNDREVRRTTAWTVAQCRSAAGPDARAALRARWSAESDPMVRADVLTARALLDPDAAEKLCSAVLAGNEPAPVQVAALLVTADCGLPWGMEATARVTALVPLERHGFGALWEREPLQALTKALHTRGEADTAINVVGSALGRAVALRLQGSEHAQAAITEARWAAESLARRSRTAPARLFPELLPLLDDPATAADVIPLLRTWGQPAPEAVPALLAIAQDNGESADEALAALVYLGAPEATGLLARHLPERPRALAAAYRLATGETGTPSHTHAPGEDRTPLLDAIRVRLAAEPSRERRSVFDGGLAATNEPVYLSGLLAAWGRSARAALPELLAALPRHPLPVSRALATVADPQADAHVNEALRAQAGQGPSATRQSAASALHSLTGDAAPLISVLSELLAERGNGLDHAVTAAASLREAARPLLPLLHTLLAEPAQSRETVPAIRAALGAAALVWELTGDEQAVLPVIQEGLAWASHAWGQATVKRAAEVACLLGPAAEPLVPDLLPLPDDPELSPALVLVLTSVYPESDAPAGLARTALADRVLAAARPGSYARSASAVLTACVALGPTAFTDAQLDLIRGLADGDRRVVGAGLQDRIILDDERFRAEARKVLRTLTAGVPLSDSFRHHSQS</sequence>
<name>A0A221P0N6_9ACTN</name>
<proteinExistence type="predicted"/>
<evidence type="ECO:0000313" key="1">
    <source>
        <dbReference type="EMBL" id="ASN25598.1"/>
    </source>
</evidence>
<reference evidence="1 2" key="1">
    <citation type="submission" date="2017-07" db="EMBL/GenBank/DDBJ databases">
        <title>Genome sequence of Streptomyces pluripotens MUSC 137T.</title>
        <authorList>
            <person name="Ser H.-L."/>
            <person name="Lee L.-H."/>
        </authorList>
    </citation>
    <scope>NUCLEOTIDE SEQUENCE [LARGE SCALE GENOMIC DNA]</scope>
    <source>
        <strain evidence="1 2">MUSC 137</strain>
    </source>
</reference>
<organism evidence="1 2">
    <name type="scientific">Streptomyces pluripotens</name>
    <dbReference type="NCBI Taxonomy" id="1355015"/>
    <lineage>
        <taxon>Bacteria</taxon>
        <taxon>Bacillati</taxon>
        <taxon>Actinomycetota</taxon>
        <taxon>Actinomycetes</taxon>
        <taxon>Kitasatosporales</taxon>
        <taxon>Streptomycetaceae</taxon>
        <taxon>Streptomyces</taxon>
    </lineage>
</organism>
<dbReference type="STRING" id="1355015.LK06_016800"/>
<keyword evidence="2" id="KW-1185">Reference proteome</keyword>
<dbReference type="Proteomes" id="UP000031501">
    <property type="component" value="Chromosome"/>
</dbReference>
<dbReference type="InterPro" id="IPR016024">
    <property type="entry name" value="ARM-type_fold"/>
</dbReference>
<dbReference type="SUPFAM" id="SSF48371">
    <property type="entry name" value="ARM repeat"/>
    <property type="match status" value="1"/>
</dbReference>
<gene>
    <name evidence="1" type="ORF">LK07_17955</name>
</gene>